<reference evidence="1 2" key="1">
    <citation type="journal article" date="2023" name="ACS Omega">
        <title>Identification of the Neoaspergillic Acid Biosynthesis Gene Cluster by Establishing an In Vitro CRISPR-Ribonucleoprotein Genetic System in Aspergillus melleus.</title>
        <authorList>
            <person name="Yuan B."/>
            <person name="Grau M.F."/>
            <person name="Murata R.M."/>
            <person name="Torok T."/>
            <person name="Venkateswaran K."/>
            <person name="Stajich J.E."/>
            <person name="Wang C.C.C."/>
        </authorList>
    </citation>
    <scope>NUCLEOTIDE SEQUENCE [LARGE SCALE GENOMIC DNA]</scope>
    <source>
        <strain evidence="1 2">IMV 1140</strain>
    </source>
</reference>
<gene>
    <name evidence="1" type="ORF">N8T08_002310</name>
</gene>
<evidence type="ECO:0000313" key="1">
    <source>
        <dbReference type="EMBL" id="KAK1146982.1"/>
    </source>
</evidence>
<sequence length="447" mass="49192">MSIRSEVTRWERFLDQNDGIEFVWLQYITYSATAIVQIMPVDRFTKLIQDGQSLPITKAIYHLLPGDVLADGALPSGACYLKPDLSSLYRQRGPNSHRAVVMTSSLDSDGKPLAECARSRLDTLVHLLMEQSGYCPLVGFEMEVVFLRRVRRDGKVVGYEAPSTNHSVFSMTSDDKQALDLIEEVARALLEAGVTLEKFHAESAPGQWEFVLPKDTPVIAADTLLKARAIISDVAEKYDMRATMHPRLFPTTAGSGMHSHISVNPIDDSRDLVGAEQFFAGIIEHFPAVLAFNLAHDASYNRVQSGTWSGGEYAAWGWENKEMPLRRITTNRFEVKLLDGLANPYLALCGMLAAGIDGLRRNLPLTGGDCQTASGLLSGAEREALGIKTPLPKSLTASLDALEADKEMRGLVGSAIVSNYLGVKRGEVRHFKGLGDEETKNYLISKY</sequence>
<protein>
    <submittedName>
        <fullName evidence="1">Uncharacterized protein</fullName>
    </submittedName>
</protein>
<organism evidence="1 2">
    <name type="scientific">Aspergillus melleus</name>
    <dbReference type="NCBI Taxonomy" id="138277"/>
    <lineage>
        <taxon>Eukaryota</taxon>
        <taxon>Fungi</taxon>
        <taxon>Dikarya</taxon>
        <taxon>Ascomycota</taxon>
        <taxon>Pezizomycotina</taxon>
        <taxon>Eurotiomycetes</taxon>
        <taxon>Eurotiomycetidae</taxon>
        <taxon>Eurotiales</taxon>
        <taxon>Aspergillaceae</taxon>
        <taxon>Aspergillus</taxon>
        <taxon>Aspergillus subgen. Circumdati</taxon>
    </lineage>
</organism>
<name>A0ACC3BA05_9EURO</name>
<accession>A0ACC3BA05</accession>
<dbReference type="EMBL" id="JAOPJF010000014">
    <property type="protein sequence ID" value="KAK1146982.1"/>
    <property type="molecule type" value="Genomic_DNA"/>
</dbReference>
<proteinExistence type="predicted"/>
<dbReference type="Proteomes" id="UP001177260">
    <property type="component" value="Unassembled WGS sequence"/>
</dbReference>
<evidence type="ECO:0000313" key="2">
    <source>
        <dbReference type="Proteomes" id="UP001177260"/>
    </source>
</evidence>
<comment type="caution">
    <text evidence="1">The sequence shown here is derived from an EMBL/GenBank/DDBJ whole genome shotgun (WGS) entry which is preliminary data.</text>
</comment>
<keyword evidence="2" id="KW-1185">Reference proteome</keyword>